<evidence type="ECO:0000313" key="2">
    <source>
        <dbReference type="Proteomes" id="UP000261600"/>
    </source>
</evidence>
<name>A0A3Q3JJP3_MONAL</name>
<dbReference type="AlphaFoldDB" id="A0A3Q3JJP3"/>
<dbReference type="Ensembl" id="ENSMALT00000020098.1">
    <property type="protein sequence ID" value="ENSMALP00000019709.1"/>
    <property type="gene ID" value="ENSMALG00000013758.1"/>
</dbReference>
<sequence length="110" mass="12913">ITYYCSIPLFINTKFNVKRGISYYCLQVKDPERCKQWLKFCNNSKYGKNVPVEKDYKPSWFWETMADPGRKNCYYTALKRGAVPSVFPRPSAEPECAPTTSVSYQRVRVY</sequence>
<accession>A0A3Q3JJP3</accession>
<keyword evidence="2" id="KW-1185">Reference proteome</keyword>
<reference evidence="1" key="2">
    <citation type="submission" date="2025-09" db="UniProtKB">
        <authorList>
            <consortium name="Ensembl"/>
        </authorList>
    </citation>
    <scope>IDENTIFICATION</scope>
</reference>
<dbReference type="Proteomes" id="UP000261600">
    <property type="component" value="Unplaced"/>
</dbReference>
<protein>
    <submittedName>
        <fullName evidence="1">Uncharacterized protein</fullName>
    </submittedName>
</protein>
<organism evidence="1 2">
    <name type="scientific">Monopterus albus</name>
    <name type="common">Swamp eel</name>
    <dbReference type="NCBI Taxonomy" id="43700"/>
    <lineage>
        <taxon>Eukaryota</taxon>
        <taxon>Metazoa</taxon>
        <taxon>Chordata</taxon>
        <taxon>Craniata</taxon>
        <taxon>Vertebrata</taxon>
        <taxon>Euteleostomi</taxon>
        <taxon>Actinopterygii</taxon>
        <taxon>Neopterygii</taxon>
        <taxon>Teleostei</taxon>
        <taxon>Neoteleostei</taxon>
        <taxon>Acanthomorphata</taxon>
        <taxon>Anabantaria</taxon>
        <taxon>Synbranchiformes</taxon>
        <taxon>Synbranchidae</taxon>
        <taxon>Monopterus</taxon>
    </lineage>
</organism>
<reference evidence="1" key="1">
    <citation type="submission" date="2025-08" db="UniProtKB">
        <authorList>
            <consortium name="Ensembl"/>
        </authorList>
    </citation>
    <scope>IDENTIFICATION</scope>
</reference>
<proteinExistence type="predicted"/>
<evidence type="ECO:0000313" key="1">
    <source>
        <dbReference type="Ensembl" id="ENSMALP00000019709.1"/>
    </source>
</evidence>